<protein>
    <recommendedName>
        <fullName evidence="2">KIB1-4 beta-propeller domain-containing protein</fullName>
    </recommendedName>
</protein>
<dbReference type="EMBL" id="JBJUIK010000011">
    <property type="protein sequence ID" value="KAL3511938.1"/>
    <property type="molecule type" value="Genomic_DNA"/>
</dbReference>
<evidence type="ECO:0000259" key="2">
    <source>
        <dbReference type="Pfam" id="PF03478"/>
    </source>
</evidence>
<proteinExistence type="predicted"/>
<dbReference type="Pfam" id="PF03478">
    <property type="entry name" value="Beta-prop_KIB1-4"/>
    <property type="match status" value="1"/>
</dbReference>
<dbReference type="Proteomes" id="UP001630127">
    <property type="component" value="Unassembled WGS sequence"/>
</dbReference>
<name>A0ABD2Z2E0_9GENT</name>
<comment type="caution">
    <text evidence="3">The sequence shown here is derived from an EMBL/GenBank/DDBJ whole genome shotgun (WGS) entry which is preliminary data.</text>
</comment>
<gene>
    <name evidence="3" type="ORF">ACH5RR_024655</name>
</gene>
<dbReference type="PANTHER" id="PTHR33127:SF5">
    <property type="entry name" value="TRANSMEMBRANE PROTEIN"/>
    <property type="match status" value="1"/>
</dbReference>
<accession>A0ABD2Z2E0</accession>
<sequence length="208" mass="23973">MTSPPCNPSFRNKKFYVLGQNGNLGVYDDSEDDRWTFLSNPQKLSEYTYENYLVDCDGDLMTVFWSSTGSKIVVYKLDESKMDWEVVNDLGDHMLFLSVGNSFSRKSVIDEMKNKIYFPRFHGRYSLFCSLDTRMYQAFGNGFSKSSLCNTAELSHCCWIEPRQDDYCDEQLDWFYDSSDESSDCNSDSDRDSDHSTDSSDNDSFEGG</sequence>
<evidence type="ECO:0000313" key="4">
    <source>
        <dbReference type="Proteomes" id="UP001630127"/>
    </source>
</evidence>
<dbReference type="AlphaFoldDB" id="A0ABD2Z2E0"/>
<keyword evidence="4" id="KW-1185">Reference proteome</keyword>
<feature type="region of interest" description="Disordered" evidence="1">
    <location>
        <begin position="179"/>
        <end position="208"/>
    </location>
</feature>
<evidence type="ECO:0000313" key="3">
    <source>
        <dbReference type="EMBL" id="KAL3511938.1"/>
    </source>
</evidence>
<dbReference type="InterPro" id="IPR005174">
    <property type="entry name" value="KIB1-4_b-propeller"/>
</dbReference>
<dbReference type="PANTHER" id="PTHR33127">
    <property type="entry name" value="TRANSMEMBRANE PROTEIN"/>
    <property type="match status" value="1"/>
</dbReference>
<evidence type="ECO:0000256" key="1">
    <source>
        <dbReference type="SAM" id="MobiDB-lite"/>
    </source>
</evidence>
<organism evidence="3 4">
    <name type="scientific">Cinchona calisaya</name>
    <dbReference type="NCBI Taxonomy" id="153742"/>
    <lineage>
        <taxon>Eukaryota</taxon>
        <taxon>Viridiplantae</taxon>
        <taxon>Streptophyta</taxon>
        <taxon>Embryophyta</taxon>
        <taxon>Tracheophyta</taxon>
        <taxon>Spermatophyta</taxon>
        <taxon>Magnoliopsida</taxon>
        <taxon>eudicotyledons</taxon>
        <taxon>Gunneridae</taxon>
        <taxon>Pentapetalae</taxon>
        <taxon>asterids</taxon>
        <taxon>lamiids</taxon>
        <taxon>Gentianales</taxon>
        <taxon>Rubiaceae</taxon>
        <taxon>Cinchonoideae</taxon>
        <taxon>Cinchoneae</taxon>
        <taxon>Cinchona</taxon>
    </lineage>
</organism>
<feature type="domain" description="KIB1-4 beta-propeller" evidence="2">
    <location>
        <begin position="10"/>
        <end position="119"/>
    </location>
</feature>
<feature type="compositionally biased region" description="Basic and acidic residues" evidence="1">
    <location>
        <begin position="188"/>
        <end position="198"/>
    </location>
</feature>
<reference evidence="3 4" key="1">
    <citation type="submission" date="2024-11" db="EMBL/GenBank/DDBJ databases">
        <title>A near-complete genome assembly of Cinchona calisaya.</title>
        <authorList>
            <person name="Lian D.C."/>
            <person name="Zhao X.W."/>
            <person name="Wei L."/>
        </authorList>
    </citation>
    <scope>NUCLEOTIDE SEQUENCE [LARGE SCALE GENOMIC DNA]</scope>
    <source>
        <tissue evidence="3">Nenye</tissue>
    </source>
</reference>